<name>A0A9N9G0W6_9GLOM</name>
<sequence>MTNYVEDYFNERQQSFSDSSDDDEGSVDFDIDYSDDDWQWEERLRLINEFSNWTSGNDNLDQFIQQTQLETPKSEMNQIEVFDKILASKIIKSNNNNNNNGPTPEIDPFAIYTSRFLLYPNLPEPRNRPEVMTKYHDDEYIPPPIPSMQRRKSVLSLPMDHAQLLARACC</sequence>
<accession>A0A9N9G0W6</accession>
<dbReference type="AlphaFoldDB" id="A0A9N9G0W6"/>
<reference evidence="2" key="1">
    <citation type="submission" date="2021-06" db="EMBL/GenBank/DDBJ databases">
        <authorList>
            <person name="Kallberg Y."/>
            <person name="Tangrot J."/>
            <person name="Rosling A."/>
        </authorList>
    </citation>
    <scope>NUCLEOTIDE SEQUENCE</scope>
    <source>
        <strain evidence="2">AZ414A</strain>
    </source>
</reference>
<feature type="compositionally biased region" description="Acidic residues" evidence="1">
    <location>
        <begin position="19"/>
        <end position="28"/>
    </location>
</feature>
<dbReference type="OrthoDB" id="6718656at2759"/>
<proteinExistence type="predicted"/>
<evidence type="ECO:0000313" key="3">
    <source>
        <dbReference type="Proteomes" id="UP000789706"/>
    </source>
</evidence>
<protein>
    <submittedName>
        <fullName evidence="2">11452_t:CDS:1</fullName>
    </submittedName>
</protein>
<feature type="region of interest" description="Disordered" evidence="1">
    <location>
        <begin position="1"/>
        <end position="28"/>
    </location>
</feature>
<evidence type="ECO:0000313" key="2">
    <source>
        <dbReference type="EMBL" id="CAG8573919.1"/>
    </source>
</evidence>
<evidence type="ECO:0000256" key="1">
    <source>
        <dbReference type="SAM" id="MobiDB-lite"/>
    </source>
</evidence>
<dbReference type="Proteomes" id="UP000789706">
    <property type="component" value="Unassembled WGS sequence"/>
</dbReference>
<comment type="caution">
    <text evidence="2">The sequence shown here is derived from an EMBL/GenBank/DDBJ whole genome shotgun (WGS) entry which is preliminary data.</text>
</comment>
<keyword evidence="3" id="KW-1185">Reference proteome</keyword>
<organism evidence="2 3">
    <name type="scientific">Diversispora eburnea</name>
    <dbReference type="NCBI Taxonomy" id="1213867"/>
    <lineage>
        <taxon>Eukaryota</taxon>
        <taxon>Fungi</taxon>
        <taxon>Fungi incertae sedis</taxon>
        <taxon>Mucoromycota</taxon>
        <taxon>Glomeromycotina</taxon>
        <taxon>Glomeromycetes</taxon>
        <taxon>Diversisporales</taxon>
        <taxon>Diversisporaceae</taxon>
        <taxon>Diversispora</taxon>
    </lineage>
</organism>
<dbReference type="EMBL" id="CAJVPK010001154">
    <property type="protein sequence ID" value="CAG8573919.1"/>
    <property type="molecule type" value="Genomic_DNA"/>
</dbReference>
<gene>
    <name evidence="2" type="ORF">DEBURN_LOCUS8226</name>
</gene>